<feature type="compositionally biased region" description="Basic residues" evidence="1">
    <location>
        <begin position="172"/>
        <end position="186"/>
    </location>
</feature>
<evidence type="ECO:0008006" key="4">
    <source>
        <dbReference type="Google" id="ProtNLM"/>
    </source>
</evidence>
<evidence type="ECO:0000313" key="2">
    <source>
        <dbReference type="EMBL" id="ANP27832.1"/>
    </source>
</evidence>
<dbReference type="KEGG" id="dva:DAD186_12820"/>
<dbReference type="Proteomes" id="UP000092596">
    <property type="component" value="Chromosome"/>
</dbReference>
<protein>
    <recommendedName>
        <fullName evidence="4">DUF2867 domain-containing protein</fullName>
    </recommendedName>
</protein>
<sequence>MNDIPGVRVTEASQGRYTSLALRDIPVPDYCDVVIVPTKGVDEPDPRVWAEAIFSHENATLTSRGARAVRDEAIRLFDLVPPPERERFVSEVVGAEALIIDDTPSLTIRIGVAVEPGGDLVRITTAVKYRTIRGRLTFGPRRMMHASAIHTLAKRAPATLRRREAARLSAGRPRRASITRGIRRNRQLASGDGERSR</sequence>
<dbReference type="EMBL" id="CP012117">
    <property type="protein sequence ID" value="ANP27832.1"/>
    <property type="molecule type" value="Genomic_DNA"/>
</dbReference>
<dbReference type="AlphaFoldDB" id="A0A1B0ZJ36"/>
<dbReference type="PATRIC" id="fig|1630135.4.peg.1283"/>
<evidence type="ECO:0000313" key="3">
    <source>
        <dbReference type="Proteomes" id="UP000092596"/>
    </source>
</evidence>
<proteinExistence type="predicted"/>
<gene>
    <name evidence="2" type="ORF">DAD186_12820</name>
</gene>
<evidence type="ECO:0000256" key="1">
    <source>
        <dbReference type="SAM" id="MobiDB-lite"/>
    </source>
</evidence>
<feature type="region of interest" description="Disordered" evidence="1">
    <location>
        <begin position="165"/>
        <end position="197"/>
    </location>
</feature>
<dbReference type="STRING" id="1630135.DAD186_12820"/>
<dbReference type="RefSeq" id="WP_082991114.1">
    <property type="nucleotide sequence ID" value="NZ_CP012117.1"/>
</dbReference>
<organism evidence="2 3">
    <name type="scientific">Dermabacter vaginalis</name>
    <dbReference type="NCBI Taxonomy" id="1630135"/>
    <lineage>
        <taxon>Bacteria</taxon>
        <taxon>Bacillati</taxon>
        <taxon>Actinomycetota</taxon>
        <taxon>Actinomycetes</taxon>
        <taxon>Micrococcales</taxon>
        <taxon>Dermabacteraceae</taxon>
        <taxon>Dermabacter</taxon>
    </lineage>
</organism>
<name>A0A1B0ZJ36_9MICO</name>
<reference evidence="2 3" key="1">
    <citation type="submission" date="2015-06" db="EMBL/GenBank/DDBJ databases">
        <title>Investigation of pathophysiology for high-risk pregnancy and development of treatment modality based on it.</title>
        <authorList>
            <person name="Kim B.-C."/>
            <person name="Lim S."/>
        </authorList>
    </citation>
    <scope>NUCLEOTIDE SEQUENCE [LARGE SCALE GENOMIC DNA]</scope>
    <source>
        <strain evidence="2 3">AD1-86</strain>
    </source>
</reference>
<accession>A0A1B0ZJ36</accession>